<name>A0AAW7XET2_9GAMM</name>
<reference evidence="1" key="1">
    <citation type="submission" date="2023-07" db="EMBL/GenBank/DDBJ databases">
        <title>Genome content predicts the carbon catabolic preferences of heterotrophic bacteria.</title>
        <authorList>
            <person name="Gralka M."/>
        </authorList>
    </citation>
    <scope>NUCLEOTIDE SEQUENCE</scope>
    <source>
        <strain evidence="1">I3M17_2</strain>
    </source>
</reference>
<evidence type="ECO:0000313" key="2">
    <source>
        <dbReference type="Proteomes" id="UP001169760"/>
    </source>
</evidence>
<protein>
    <submittedName>
        <fullName evidence="1">Uncharacterized protein</fullName>
    </submittedName>
</protein>
<accession>A0AAW7XET2</accession>
<dbReference type="EMBL" id="JAUOPB010000057">
    <property type="protein sequence ID" value="MDO6424947.1"/>
    <property type="molecule type" value="Genomic_DNA"/>
</dbReference>
<feature type="non-terminal residue" evidence="1">
    <location>
        <position position="1"/>
    </location>
</feature>
<sequence length="131" mass="14492">KEYSLEIVPAAPDNFTISASRIHNYGDGNQITNFKTAVIQDLYQNTIADGTLVKFNILNRSGSLLQTQGTTINGVATAQMIHPDHSDVWKVHAFVDGFSESDVIELTFLSAVKDYNIRFSKKEKSIVVGPF</sequence>
<comment type="caution">
    <text evidence="1">The sequence shown here is derived from an EMBL/GenBank/DDBJ whole genome shotgun (WGS) entry which is preliminary data.</text>
</comment>
<proteinExistence type="predicted"/>
<organism evidence="1 2">
    <name type="scientific">Saccharophagus degradans</name>
    <dbReference type="NCBI Taxonomy" id="86304"/>
    <lineage>
        <taxon>Bacteria</taxon>
        <taxon>Pseudomonadati</taxon>
        <taxon>Pseudomonadota</taxon>
        <taxon>Gammaproteobacteria</taxon>
        <taxon>Cellvibrionales</taxon>
        <taxon>Cellvibrionaceae</taxon>
        <taxon>Saccharophagus</taxon>
    </lineage>
</organism>
<dbReference type="RefSeq" id="WP_303494257.1">
    <property type="nucleotide sequence ID" value="NZ_JAUOPB010000057.1"/>
</dbReference>
<feature type="non-terminal residue" evidence="1">
    <location>
        <position position="131"/>
    </location>
</feature>
<gene>
    <name evidence="1" type="ORF">Q4521_20865</name>
</gene>
<dbReference type="AlphaFoldDB" id="A0AAW7XET2"/>
<dbReference type="Proteomes" id="UP001169760">
    <property type="component" value="Unassembled WGS sequence"/>
</dbReference>
<evidence type="ECO:0000313" key="1">
    <source>
        <dbReference type="EMBL" id="MDO6424947.1"/>
    </source>
</evidence>